<sequence>MSILNNRKGWCENATFGNNDGNYQLTARIPCECAASRMTVDSLRKAGDVLRNPRAPGRSEEVKSGLSTTRAIGKGRHENKNHKKCRYG</sequence>
<evidence type="ECO:0000313" key="2">
    <source>
        <dbReference type="EMBL" id="CAH2320332.1"/>
    </source>
</evidence>
<feature type="region of interest" description="Disordered" evidence="1">
    <location>
        <begin position="47"/>
        <end position="88"/>
    </location>
</feature>
<name>A0AAD1TA67_PELCU</name>
<organism evidence="2 3">
    <name type="scientific">Pelobates cultripes</name>
    <name type="common">Western spadefoot toad</name>
    <dbReference type="NCBI Taxonomy" id="61616"/>
    <lineage>
        <taxon>Eukaryota</taxon>
        <taxon>Metazoa</taxon>
        <taxon>Chordata</taxon>
        <taxon>Craniata</taxon>
        <taxon>Vertebrata</taxon>
        <taxon>Euteleostomi</taxon>
        <taxon>Amphibia</taxon>
        <taxon>Batrachia</taxon>
        <taxon>Anura</taxon>
        <taxon>Pelobatoidea</taxon>
        <taxon>Pelobatidae</taxon>
        <taxon>Pelobates</taxon>
    </lineage>
</organism>
<reference evidence="2" key="1">
    <citation type="submission" date="2022-03" db="EMBL/GenBank/DDBJ databases">
        <authorList>
            <person name="Alioto T."/>
            <person name="Alioto T."/>
            <person name="Gomez Garrido J."/>
        </authorList>
    </citation>
    <scope>NUCLEOTIDE SEQUENCE</scope>
</reference>
<protein>
    <submittedName>
        <fullName evidence="2">Uncharacterized protein</fullName>
    </submittedName>
</protein>
<feature type="non-terminal residue" evidence="2">
    <location>
        <position position="88"/>
    </location>
</feature>
<dbReference type="AlphaFoldDB" id="A0AAD1TA67"/>
<accession>A0AAD1TA67</accession>
<proteinExistence type="predicted"/>
<dbReference type="Proteomes" id="UP001295444">
    <property type="component" value="Chromosome 10"/>
</dbReference>
<evidence type="ECO:0000256" key="1">
    <source>
        <dbReference type="SAM" id="MobiDB-lite"/>
    </source>
</evidence>
<gene>
    <name evidence="2" type="ORF">PECUL_23A013080</name>
</gene>
<feature type="compositionally biased region" description="Basic residues" evidence="1">
    <location>
        <begin position="73"/>
        <end position="88"/>
    </location>
</feature>
<dbReference type="EMBL" id="OW240921">
    <property type="protein sequence ID" value="CAH2320332.1"/>
    <property type="molecule type" value="Genomic_DNA"/>
</dbReference>
<keyword evidence="3" id="KW-1185">Reference proteome</keyword>
<evidence type="ECO:0000313" key="3">
    <source>
        <dbReference type="Proteomes" id="UP001295444"/>
    </source>
</evidence>